<dbReference type="InterPro" id="IPR009057">
    <property type="entry name" value="Homeodomain-like_sf"/>
</dbReference>
<evidence type="ECO:0000256" key="3">
    <source>
        <dbReference type="ARBA" id="ARBA00023163"/>
    </source>
</evidence>
<keyword evidence="5" id="KW-1133">Transmembrane helix</keyword>
<keyword evidence="8" id="KW-1185">Reference proteome</keyword>
<evidence type="ECO:0000256" key="5">
    <source>
        <dbReference type="SAM" id="Phobius"/>
    </source>
</evidence>
<reference evidence="7 8" key="1">
    <citation type="submission" date="2021-03" db="EMBL/GenBank/DDBJ databases">
        <title>Genomic Encyclopedia of Type Strains, Phase IV (KMG-IV): sequencing the most valuable type-strain genomes for metagenomic binning, comparative biology and taxonomic classification.</title>
        <authorList>
            <person name="Goeker M."/>
        </authorList>
    </citation>
    <scope>NUCLEOTIDE SEQUENCE [LARGE SCALE GENOMIC DNA]</scope>
    <source>
        <strain evidence="7 8">DSM 24950</strain>
    </source>
</reference>
<dbReference type="Gene3D" id="3.30.450.20">
    <property type="entry name" value="PAS domain"/>
    <property type="match status" value="1"/>
</dbReference>
<dbReference type="EMBL" id="JAGGKV010000011">
    <property type="protein sequence ID" value="MBP1964915.1"/>
    <property type="molecule type" value="Genomic_DNA"/>
</dbReference>
<keyword evidence="1" id="KW-0805">Transcription regulation</keyword>
<dbReference type="PROSITE" id="PS01124">
    <property type="entry name" value="HTH_ARAC_FAMILY_2"/>
    <property type="match status" value="1"/>
</dbReference>
<sequence length="775" mass="87843">MRLTQLSQWKQWAGRQWLAIILLLSLIPIVFFGTILYWTGTKIVEAEVERSSQHSIVQMKDQMDLLTFQIEQFSNQFSLQTNVTELLNIGATPSIGSLPLTTSVVNDLSMFAYLLKSIDSAYLYHVAQNTVIYQEGVTTFGSSSFPDTGWLDTVNKAAAAGSKSFWIAPRTMNNNVGQTGKTLSYVRILPYMNNEMKAVLVINVKESYLLELLKNFPLGEGEGLFIFNENNQLITATDTNITLQPVELANITRLWTNSNYASATSRMQQPDAFVTYSHSDKNNWTYALLVPANMPVKSVQTLKQIIIMTTIVLSLLALITSYFSFQRIQNGVRQILYRLNRSVGDIHAEEGAVSPSVEMKIEQIEQRIKKLMEENYDYKQKHLEQNAVMRNSYLQALLQGQIRGGSAQNPELAPQLPSSFTHPHYSVFLIEMDAVESKSFHENDEPLFLYAAANIAKELLSEMTAIETVLIPKQAVAILNIPETLLERNLQEAAETLRQTILKILKHSVTISVGRIAHTLDELPDTFMEATLTLQRHWLGDGNEVILPGGTIRAEAAIAHYPAVWEDRLFRYIRSGDKQGAREALQHFNDDLKAQHIPFSQLKTFCLQLLVSAIRIFGNEHDVLDGRKLYDEFMRLSNWDEMSEWMFGILADSLPQMIEKLNKRQKEDIEGKMFKIIESRYAQDLSLQMIADECGVSTSYLSELFKNRVGITYIQYVTNYRVDKVKHLLLNTELNMAQIAEAVGYSNAPQLIRVFKKAIGTTPGEFRTNQKSLSG</sequence>
<dbReference type="Gene3D" id="1.10.10.60">
    <property type="entry name" value="Homeodomain-like"/>
    <property type="match status" value="2"/>
</dbReference>
<feature type="domain" description="HTH araC/xylS-type" evidence="6">
    <location>
        <begin position="671"/>
        <end position="769"/>
    </location>
</feature>
<keyword evidence="4" id="KW-0175">Coiled coil</keyword>
<dbReference type="PANTHER" id="PTHR43280:SF28">
    <property type="entry name" value="HTH-TYPE TRANSCRIPTIONAL ACTIVATOR RHAS"/>
    <property type="match status" value="1"/>
</dbReference>
<evidence type="ECO:0000313" key="7">
    <source>
        <dbReference type="EMBL" id="MBP1964915.1"/>
    </source>
</evidence>
<dbReference type="Pfam" id="PF12833">
    <property type="entry name" value="HTH_18"/>
    <property type="match status" value="1"/>
</dbReference>
<keyword evidence="5" id="KW-0472">Membrane</keyword>
<comment type="caution">
    <text evidence="7">The sequence shown here is derived from an EMBL/GenBank/DDBJ whole genome shotgun (WGS) entry which is preliminary data.</text>
</comment>
<accession>A0ABS4I1Y6</accession>
<keyword evidence="3" id="KW-0804">Transcription</keyword>
<feature type="coiled-coil region" evidence="4">
    <location>
        <begin position="354"/>
        <end position="381"/>
    </location>
</feature>
<proteinExistence type="predicted"/>
<evidence type="ECO:0000256" key="2">
    <source>
        <dbReference type="ARBA" id="ARBA00023125"/>
    </source>
</evidence>
<name>A0ABS4I1Y6_9BACL</name>
<dbReference type="SMART" id="SM00342">
    <property type="entry name" value="HTH_ARAC"/>
    <property type="match status" value="1"/>
</dbReference>
<protein>
    <submittedName>
        <fullName evidence="7">AraC-like DNA-binding protein</fullName>
    </submittedName>
</protein>
<dbReference type="SUPFAM" id="SSF46689">
    <property type="entry name" value="Homeodomain-like"/>
    <property type="match status" value="2"/>
</dbReference>
<dbReference type="Proteomes" id="UP001519344">
    <property type="component" value="Unassembled WGS sequence"/>
</dbReference>
<feature type="transmembrane region" description="Helical" evidence="5">
    <location>
        <begin position="17"/>
        <end position="38"/>
    </location>
</feature>
<gene>
    <name evidence="7" type="ORF">J2Z65_004148</name>
</gene>
<evidence type="ECO:0000259" key="6">
    <source>
        <dbReference type="PROSITE" id="PS01124"/>
    </source>
</evidence>
<keyword evidence="2" id="KW-0238">DNA-binding</keyword>
<dbReference type="PANTHER" id="PTHR43280">
    <property type="entry name" value="ARAC-FAMILY TRANSCRIPTIONAL REGULATOR"/>
    <property type="match status" value="1"/>
</dbReference>
<organism evidence="7 8">
    <name type="scientific">Paenibacillus aceris</name>
    <dbReference type="NCBI Taxonomy" id="869555"/>
    <lineage>
        <taxon>Bacteria</taxon>
        <taxon>Bacillati</taxon>
        <taxon>Bacillota</taxon>
        <taxon>Bacilli</taxon>
        <taxon>Bacillales</taxon>
        <taxon>Paenibacillaceae</taxon>
        <taxon>Paenibacillus</taxon>
    </lineage>
</organism>
<dbReference type="PROSITE" id="PS00041">
    <property type="entry name" value="HTH_ARAC_FAMILY_1"/>
    <property type="match status" value="1"/>
</dbReference>
<keyword evidence="5" id="KW-0812">Transmembrane</keyword>
<dbReference type="InterPro" id="IPR018062">
    <property type="entry name" value="HTH_AraC-typ_CS"/>
</dbReference>
<dbReference type="RefSeq" id="WP_167064752.1">
    <property type="nucleotide sequence ID" value="NZ_JAAOZR010000036.1"/>
</dbReference>
<evidence type="ECO:0000256" key="1">
    <source>
        <dbReference type="ARBA" id="ARBA00023015"/>
    </source>
</evidence>
<evidence type="ECO:0000313" key="8">
    <source>
        <dbReference type="Proteomes" id="UP001519344"/>
    </source>
</evidence>
<evidence type="ECO:0000256" key="4">
    <source>
        <dbReference type="SAM" id="Coils"/>
    </source>
</evidence>
<dbReference type="InterPro" id="IPR018060">
    <property type="entry name" value="HTH_AraC"/>
</dbReference>